<proteinExistence type="predicted"/>
<keyword evidence="1" id="KW-0732">Signal</keyword>
<name>A0AAU8NAJ3_9BACL</name>
<accession>A0AAU8NAJ3</accession>
<feature type="chain" id="PRO_5043325138" description="Copper amine oxidase" evidence="1">
    <location>
        <begin position="25"/>
        <end position="285"/>
    </location>
</feature>
<gene>
    <name evidence="2" type="ORF">ABXS70_20410</name>
</gene>
<organism evidence="2">
    <name type="scientific">Paenibacillus sp. AN1007</name>
    <dbReference type="NCBI Taxonomy" id="3151385"/>
    <lineage>
        <taxon>Bacteria</taxon>
        <taxon>Bacillati</taxon>
        <taxon>Bacillota</taxon>
        <taxon>Bacilli</taxon>
        <taxon>Bacillales</taxon>
        <taxon>Paenibacillaceae</taxon>
        <taxon>Paenibacillus</taxon>
    </lineage>
</organism>
<dbReference type="RefSeq" id="WP_366290413.1">
    <property type="nucleotide sequence ID" value="NZ_CP159992.1"/>
</dbReference>
<evidence type="ECO:0000313" key="2">
    <source>
        <dbReference type="EMBL" id="XCP93555.1"/>
    </source>
</evidence>
<sequence>MKTWTGILLMIILAVAALSVTSTAKTTNESQQQLNIDESSSQTAAVEASHIDGMNHAVNSNKDKAKDMMPIKADDVSTAPENNNVRVYPMSVEGSGYIYNGLVVEADGKKREFSDWRAEGGSYKPEVHELDLNGDGKKEIVVLYSEGHGTGIYLGQAHILDPVSLEVMKMQTLDEIVKERVESKVTVTSDQIEIGVTLNGVPEESSRVDKAAGDVLYYEKLQFGRVTYYSVEDNKLVVSTSGAYGDGLYAGDLTFSYVFQNGEWKASDLKYSMEVYEEEYYESFD</sequence>
<evidence type="ECO:0000256" key="1">
    <source>
        <dbReference type="SAM" id="SignalP"/>
    </source>
</evidence>
<reference evidence="2" key="1">
    <citation type="submission" date="2024-05" db="EMBL/GenBank/DDBJ databases">
        <title>Draft genome assemblies of 36 bacteria isolated from hibernating arctic ground squirrels.</title>
        <authorList>
            <person name="McKee H."/>
            <person name="Mullen L."/>
            <person name="Drown D.M."/>
            <person name="Duddleston K.N."/>
        </authorList>
    </citation>
    <scope>NUCLEOTIDE SEQUENCE</scope>
    <source>
        <strain evidence="2">AN1007</strain>
    </source>
</reference>
<dbReference type="EMBL" id="CP159992">
    <property type="protein sequence ID" value="XCP93555.1"/>
    <property type="molecule type" value="Genomic_DNA"/>
</dbReference>
<evidence type="ECO:0008006" key="3">
    <source>
        <dbReference type="Google" id="ProtNLM"/>
    </source>
</evidence>
<feature type="signal peptide" evidence="1">
    <location>
        <begin position="1"/>
        <end position="24"/>
    </location>
</feature>
<dbReference type="AlphaFoldDB" id="A0AAU8NAJ3"/>
<protein>
    <recommendedName>
        <fullName evidence="3">Copper amine oxidase</fullName>
    </recommendedName>
</protein>